<organism evidence="2">
    <name type="scientific">Rhizophora mucronata</name>
    <name type="common">Asiatic mangrove</name>
    <dbReference type="NCBI Taxonomy" id="61149"/>
    <lineage>
        <taxon>Eukaryota</taxon>
        <taxon>Viridiplantae</taxon>
        <taxon>Streptophyta</taxon>
        <taxon>Embryophyta</taxon>
        <taxon>Tracheophyta</taxon>
        <taxon>Spermatophyta</taxon>
        <taxon>Magnoliopsida</taxon>
        <taxon>eudicotyledons</taxon>
        <taxon>Gunneridae</taxon>
        <taxon>Pentapetalae</taxon>
        <taxon>rosids</taxon>
        <taxon>fabids</taxon>
        <taxon>Malpighiales</taxon>
        <taxon>Rhizophoraceae</taxon>
        <taxon>Rhizophora</taxon>
    </lineage>
</organism>
<sequence length="56" mass="6534">MESVRDEMTDDCDLPAILLLAPLSPTPQSSYSYLLIYLILGKVQRKRRYAGRRYKK</sequence>
<accession>A0A2P2Q4V5</accession>
<reference evidence="2" key="1">
    <citation type="submission" date="2018-02" db="EMBL/GenBank/DDBJ databases">
        <title>Rhizophora mucronata_Transcriptome.</title>
        <authorList>
            <person name="Meera S.P."/>
            <person name="Sreeshan A."/>
            <person name="Augustine A."/>
        </authorList>
    </citation>
    <scope>NUCLEOTIDE SEQUENCE</scope>
    <source>
        <tissue evidence="2">Leaf</tissue>
    </source>
</reference>
<feature type="transmembrane region" description="Helical" evidence="1">
    <location>
        <begin position="16"/>
        <end position="40"/>
    </location>
</feature>
<dbReference type="AlphaFoldDB" id="A0A2P2Q4V5"/>
<protein>
    <submittedName>
        <fullName evidence="2">Uncharacterized protein</fullName>
    </submittedName>
</protein>
<dbReference type="EMBL" id="GGEC01081517">
    <property type="protein sequence ID" value="MBX62001.1"/>
    <property type="molecule type" value="Transcribed_RNA"/>
</dbReference>
<keyword evidence="1" id="KW-0472">Membrane</keyword>
<proteinExistence type="predicted"/>
<evidence type="ECO:0000313" key="2">
    <source>
        <dbReference type="EMBL" id="MBX62001.1"/>
    </source>
</evidence>
<evidence type="ECO:0000256" key="1">
    <source>
        <dbReference type="SAM" id="Phobius"/>
    </source>
</evidence>
<keyword evidence="1" id="KW-1133">Transmembrane helix</keyword>
<name>A0A2P2Q4V5_RHIMU</name>
<keyword evidence="1" id="KW-0812">Transmembrane</keyword>